<dbReference type="GO" id="GO:0005516">
    <property type="term" value="F:calmodulin binding"/>
    <property type="evidence" value="ECO:0007669"/>
    <property type="project" value="UniProtKB-KW"/>
</dbReference>
<protein>
    <recommendedName>
        <fullName evidence="2">calcium/calmodulin-dependent protein kinase</fullName>
        <ecNumber evidence="2">2.7.11.17</ecNumber>
    </recommendedName>
</protein>
<accession>A0AAV5QEM7</accession>
<keyword evidence="6 12" id="KW-0547">Nucleotide-binding</keyword>
<dbReference type="InterPro" id="IPR017441">
    <property type="entry name" value="Protein_kinase_ATP_BS"/>
</dbReference>
<dbReference type="InterPro" id="IPR008271">
    <property type="entry name" value="Ser/Thr_kinase_AS"/>
</dbReference>
<dbReference type="FunFam" id="1.10.510.10:FF:000449">
    <property type="entry name" value="Calcium/calmodulin-dependent protein kinase"/>
    <property type="match status" value="1"/>
</dbReference>
<feature type="binding site" evidence="12">
    <location>
        <position position="72"/>
    </location>
    <ligand>
        <name>ATP</name>
        <dbReference type="ChEBI" id="CHEBI:30616"/>
    </ligand>
</feature>
<organism evidence="16 17">
    <name type="scientific">Saccharomycopsis crataegensis</name>
    <dbReference type="NCBI Taxonomy" id="43959"/>
    <lineage>
        <taxon>Eukaryota</taxon>
        <taxon>Fungi</taxon>
        <taxon>Dikarya</taxon>
        <taxon>Ascomycota</taxon>
        <taxon>Saccharomycotina</taxon>
        <taxon>Saccharomycetes</taxon>
        <taxon>Saccharomycopsidaceae</taxon>
        <taxon>Saccharomycopsis</taxon>
    </lineage>
</organism>
<comment type="similarity">
    <text evidence="1">Belongs to the protein kinase superfamily. CAMK Ser/Thr protein kinase family. CaMK subfamily.</text>
</comment>
<name>A0AAV5QEM7_9ASCO</name>
<comment type="catalytic activity">
    <reaction evidence="10">
        <text>L-threonyl-[protein] + ATP = O-phospho-L-threonyl-[protein] + ADP + H(+)</text>
        <dbReference type="Rhea" id="RHEA:46608"/>
        <dbReference type="Rhea" id="RHEA-COMP:11060"/>
        <dbReference type="Rhea" id="RHEA-COMP:11605"/>
        <dbReference type="ChEBI" id="CHEBI:15378"/>
        <dbReference type="ChEBI" id="CHEBI:30013"/>
        <dbReference type="ChEBI" id="CHEBI:30616"/>
        <dbReference type="ChEBI" id="CHEBI:61977"/>
        <dbReference type="ChEBI" id="CHEBI:456216"/>
        <dbReference type="EC" id="2.7.11.17"/>
    </reaction>
</comment>
<keyword evidence="5" id="KW-0808">Transferase</keyword>
<evidence type="ECO:0000259" key="15">
    <source>
        <dbReference type="PROSITE" id="PS50011"/>
    </source>
</evidence>
<evidence type="ECO:0000313" key="16">
    <source>
        <dbReference type="EMBL" id="GMM33174.1"/>
    </source>
</evidence>
<keyword evidence="4" id="KW-0597">Phosphoprotein</keyword>
<gene>
    <name evidence="16" type="ORF">DASC09_004990</name>
</gene>
<keyword evidence="8 12" id="KW-0067">ATP-binding</keyword>
<evidence type="ECO:0000256" key="12">
    <source>
        <dbReference type="PROSITE-ProRule" id="PRU10141"/>
    </source>
</evidence>
<dbReference type="AlphaFoldDB" id="A0AAV5QEM7"/>
<dbReference type="CDD" id="cd05117">
    <property type="entry name" value="STKc_CAMK"/>
    <property type="match status" value="1"/>
</dbReference>
<dbReference type="RefSeq" id="XP_064850174.1">
    <property type="nucleotide sequence ID" value="XM_064994102.1"/>
</dbReference>
<dbReference type="PROSITE" id="PS50011">
    <property type="entry name" value="PROTEIN_KINASE_DOM"/>
    <property type="match status" value="1"/>
</dbReference>
<evidence type="ECO:0000256" key="13">
    <source>
        <dbReference type="RuleBase" id="RU000304"/>
    </source>
</evidence>
<keyword evidence="9" id="KW-0112">Calmodulin-binding</keyword>
<dbReference type="GO" id="GO:0004683">
    <property type="term" value="F:calcium/calmodulin-dependent protein kinase activity"/>
    <property type="evidence" value="ECO:0007669"/>
    <property type="project" value="UniProtKB-EC"/>
</dbReference>
<evidence type="ECO:0000256" key="11">
    <source>
        <dbReference type="ARBA" id="ARBA00047430"/>
    </source>
</evidence>
<feature type="domain" description="Protein kinase" evidence="15">
    <location>
        <begin position="39"/>
        <end position="300"/>
    </location>
</feature>
<evidence type="ECO:0000256" key="3">
    <source>
        <dbReference type="ARBA" id="ARBA00022527"/>
    </source>
</evidence>
<dbReference type="PROSITE" id="PS00107">
    <property type="entry name" value="PROTEIN_KINASE_ATP"/>
    <property type="match status" value="1"/>
</dbReference>
<comment type="caution">
    <text evidence="16">The sequence shown here is derived from an EMBL/GenBank/DDBJ whole genome shotgun (WGS) entry which is preliminary data.</text>
</comment>
<evidence type="ECO:0000256" key="7">
    <source>
        <dbReference type="ARBA" id="ARBA00022777"/>
    </source>
</evidence>
<keyword evidence="17" id="KW-1185">Reference proteome</keyword>
<dbReference type="FunFam" id="3.30.200.20:FF:000278">
    <property type="entry name" value="Calcium/calmodulin-dependent protein kinase II"/>
    <property type="match status" value="1"/>
</dbReference>
<reference evidence="16 17" key="1">
    <citation type="journal article" date="2023" name="Elife">
        <title>Identification of key yeast species and microbe-microbe interactions impacting larval growth of Drosophila in the wild.</title>
        <authorList>
            <person name="Mure A."/>
            <person name="Sugiura Y."/>
            <person name="Maeda R."/>
            <person name="Honda K."/>
            <person name="Sakurai N."/>
            <person name="Takahashi Y."/>
            <person name="Watada M."/>
            <person name="Katoh T."/>
            <person name="Gotoh A."/>
            <person name="Gotoh Y."/>
            <person name="Taniguchi I."/>
            <person name="Nakamura K."/>
            <person name="Hayashi T."/>
            <person name="Katayama T."/>
            <person name="Uemura T."/>
            <person name="Hattori Y."/>
        </authorList>
    </citation>
    <scope>NUCLEOTIDE SEQUENCE [LARGE SCALE GENOMIC DNA]</scope>
    <source>
        <strain evidence="16 17">SC-9</strain>
    </source>
</reference>
<dbReference type="PANTHER" id="PTHR24347">
    <property type="entry name" value="SERINE/THREONINE-PROTEIN KINASE"/>
    <property type="match status" value="1"/>
</dbReference>
<dbReference type="SUPFAM" id="SSF56112">
    <property type="entry name" value="Protein kinase-like (PK-like)"/>
    <property type="match status" value="1"/>
</dbReference>
<evidence type="ECO:0000256" key="8">
    <source>
        <dbReference type="ARBA" id="ARBA00022840"/>
    </source>
</evidence>
<dbReference type="EC" id="2.7.11.17" evidence="2"/>
<evidence type="ECO:0000256" key="10">
    <source>
        <dbReference type="ARBA" id="ARBA00047307"/>
    </source>
</evidence>
<dbReference type="GeneID" id="90071153"/>
<comment type="catalytic activity">
    <reaction evidence="11">
        <text>L-seryl-[protein] + ATP = O-phospho-L-seryl-[protein] + ADP + H(+)</text>
        <dbReference type="Rhea" id="RHEA:17989"/>
        <dbReference type="Rhea" id="RHEA-COMP:9863"/>
        <dbReference type="Rhea" id="RHEA-COMP:11604"/>
        <dbReference type="ChEBI" id="CHEBI:15378"/>
        <dbReference type="ChEBI" id="CHEBI:29999"/>
        <dbReference type="ChEBI" id="CHEBI:30616"/>
        <dbReference type="ChEBI" id="CHEBI:83421"/>
        <dbReference type="ChEBI" id="CHEBI:456216"/>
        <dbReference type="EC" id="2.7.11.17"/>
    </reaction>
</comment>
<evidence type="ECO:0000256" key="1">
    <source>
        <dbReference type="ARBA" id="ARBA00005354"/>
    </source>
</evidence>
<evidence type="ECO:0000256" key="2">
    <source>
        <dbReference type="ARBA" id="ARBA00012434"/>
    </source>
</evidence>
<dbReference type="PROSITE" id="PS00108">
    <property type="entry name" value="PROTEIN_KINASE_ST"/>
    <property type="match status" value="1"/>
</dbReference>
<evidence type="ECO:0000256" key="14">
    <source>
        <dbReference type="SAM" id="MobiDB-lite"/>
    </source>
</evidence>
<evidence type="ECO:0000256" key="9">
    <source>
        <dbReference type="ARBA" id="ARBA00022860"/>
    </source>
</evidence>
<dbReference type="Proteomes" id="UP001360560">
    <property type="component" value="Unassembled WGS sequence"/>
</dbReference>
<dbReference type="Gene3D" id="1.10.510.10">
    <property type="entry name" value="Transferase(Phosphotransferase) domain 1"/>
    <property type="match status" value="1"/>
</dbReference>
<dbReference type="InterPro" id="IPR000719">
    <property type="entry name" value="Prot_kinase_dom"/>
</dbReference>
<sequence>MPIVDPDLVQPSPVQGHGIQKFIQKLSGQPTSYARKTNYVFGKTLGAGTFGVVRQARDIATGEDVAMKIILKKTLKGNFNMVYDELKMLQNVQHPNIVGFHDWFESRDKFYIATQLATGGELFDRIVAKGKFTEQDAAMCVKQILDALAYLHQNDIVHRDIKPENVLYLRSEQEDPKSPIVLADFGIAKKLRSKDQVLKTAAGSFGYAAPEVLMGIGHGKPCDVWSTGVITYTLLCGYSPFRSETVSNFLEEVRNDNGVVFHHKYWKNISDDAKHFIMSMLKVDQNQRPSAEELLQSKWITENDNSKVDLLPNIREGFNAKGKFIQAIEVVRLKNRIKALRDSVSTDKSSSDEEEDMDDVCYASRNEFDGEDKLDKPPASPTKSDLTLKAFQSLVLTAHKNKERVQTFAENDEGN</sequence>
<evidence type="ECO:0000256" key="5">
    <source>
        <dbReference type="ARBA" id="ARBA00022679"/>
    </source>
</evidence>
<dbReference type="InterPro" id="IPR011009">
    <property type="entry name" value="Kinase-like_dom_sf"/>
</dbReference>
<evidence type="ECO:0000256" key="4">
    <source>
        <dbReference type="ARBA" id="ARBA00022553"/>
    </source>
</evidence>
<dbReference type="GO" id="GO:0005524">
    <property type="term" value="F:ATP binding"/>
    <property type="evidence" value="ECO:0007669"/>
    <property type="project" value="UniProtKB-UniRule"/>
</dbReference>
<dbReference type="Pfam" id="PF00069">
    <property type="entry name" value="Pkinase"/>
    <property type="match status" value="1"/>
</dbReference>
<dbReference type="EMBL" id="BTFZ01000001">
    <property type="protein sequence ID" value="GMM33174.1"/>
    <property type="molecule type" value="Genomic_DNA"/>
</dbReference>
<feature type="compositionally biased region" description="Basic and acidic residues" evidence="14">
    <location>
        <begin position="366"/>
        <end position="376"/>
    </location>
</feature>
<keyword evidence="3 13" id="KW-0723">Serine/threonine-protein kinase</keyword>
<evidence type="ECO:0000313" key="17">
    <source>
        <dbReference type="Proteomes" id="UP001360560"/>
    </source>
</evidence>
<evidence type="ECO:0000256" key="6">
    <source>
        <dbReference type="ARBA" id="ARBA00022741"/>
    </source>
</evidence>
<proteinExistence type="inferred from homology"/>
<keyword evidence="7 16" id="KW-0418">Kinase</keyword>
<dbReference type="SMART" id="SM00220">
    <property type="entry name" value="S_TKc"/>
    <property type="match status" value="1"/>
</dbReference>
<feature type="compositionally biased region" description="Basic and acidic residues" evidence="14">
    <location>
        <begin position="342"/>
        <end position="351"/>
    </location>
</feature>
<feature type="region of interest" description="Disordered" evidence="14">
    <location>
        <begin position="342"/>
        <end position="385"/>
    </location>
</feature>